<dbReference type="Pfam" id="PF00105">
    <property type="entry name" value="zf-C4"/>
    <property type="match status" value="1"/>
</dbReference>
<name>A0A814IQD4_9BILA</name>
<dbReference type="SMART" id="SM00399">
    <property type="entry name" value="ZnF_C4"/>
    <property type="match status" value="1"/>
</dbReference>
<keyword evidence="7" id="KW-0675">Receptor</keyword>
<organism evidence="10 12">
    <name type="scientific">Rotaria magnacalcarata</name>
    <dbReference type="NCBI Taxonomy" id="392030"/>
    <lineage>
        <taxon>Eukaryota</taxon>
        <taxon>Metazoa</taxon>
        <taxon>Spiralia</taxon>
        <taxon>Gnathifera</taxon>
        <taxon>Rotifera</taxon>
        <taxon>Eurotatoria</taxon>
        <taxon>Bdelloidea</taxon>
        <taxon>Philodinida</taxon>
        <taxon>Philodinidae</taxon>
        <taxon>Rotaria</taxon>
    </lineage>
</organism>
<keyword evidence="1" id="KW-0479">Metal-binding</keyword>
<gene>
    <name evidence="11" type="ORF">BYL167_LOCUS16202</name>
    <name evidence="10" type="ORF">CJN711_LOCUS3587</name>
</gene>
<evidence type="ECO:0000256" key="3">
    <source>
        <dbReference type="ARBA" id="ARBA00022833"/>
    </source>
</evidence>
<dbReference type="PROSITE" id="PS51030">
    <property type="entry name" value="NUCLEAR_REC_DBD_2"/>
    <property type="match status" value="1"/>
</dbReference>
<evidence type="ECO:0000256" key="4">
    <source>
        <dbReference type="ARBA" id="ARBA00023015"/>
    </source>
</evidence>
<dbReference type="PRINTS" id="PR00047">
    <property type="entry name" value="STROIDFINGER"/>
</dbReference>
<dbReference type="PANTHER" id="PTHR24082">
    <property type="entry name" value="NUCLEAR HORMONE RECEPTOR"/>
    <property type="match status" value="1"/>
</dbReference>
<evidence type="ECO:0000313" key="11">
    <source>
        <dbReference type="EMBL" id="CAF4046739.1"/>
    </source>
</evidence>
<comment type="caution">
    <text evidence="10">The sequence shown here is derived from an EMBL/GenBank/DDBJ whole genome shotgun (WGS) entry which is preliminary data.</text>
</comment>
<dbReference type="InterPro" id="IPR050234">
    <property type="entry name" value="Nuclear_hormone_rcpt_NR1"/>
</dbReference>
<dbReference type="GO" id="GO:0008270">
    <property type="term" value="F:zinc ion binding"/>
    <property type="evidence" value="ECO:0007669"/>
    <property type="project" value="UniProtKB-KW"/>
</dbReference>
<evidence type="ECO:0000256" key="6">
    <source>
        <dbReference type="ARBA" id="ARBA00023163"/>
    </source>
</evidence>
<evidence type="ECO:0000256" key="2">
    <source>
        <dbReference type="ARBA" id="ARBA00022771"/>
    </source>
</evidence>
<dbReference type="GO" id="GO:0045944">
    <property type="term" value="P:positive regulation of transcription by RNA polymerase II"/>
    <property type="evidence" value="ECO:0007669"/>
    <property type="project" value="TreeGrafter"/>
</dbReference>
<dbReference type="PROSITE" id="PS00031">
    <property type="entry name" value="NUCLEAR_REC_DBD_1"/>
    <property type="match status" value="1"/>
</dbReference>
<evidence type="ECO:0000256" key="7">
    <source>
        <dbReference type="ARBA" id="ARBA00023170"/>
    </source>
</evidence>
<accession>A0A814IQD4</accession>
<protein>
    <recommendedName>
        <fullName evidence="9">Nuclear receptor domain-containing protein</fullName>
    </recommendedName>
</protein>
<dbReference type="Proteomes" id="UP000663855">
    <property type="component" value="Unassembled WGS sequence"/>
</dbReference>
<dbReference type="InterPro" id="IPR001628">
    <property type="entry name" value="Znf_hrmn_rcpt"/>
</dbReference>
<keyword evidence="6" id="KW-0804">Transcription</keyword>
<dbReference type="InterPro" id="IPR013088">
    <property type="entry name" value="Znf_NHR/GATA"/>
</dbReference>
<dbReference type="GO" id="GO:0004879">
    <property type="term" value="F:nuclear receptor activity"/>
    <property type="evidence" value="ECO:0007669"/>
    <property type="project" value="TreeGrafter"/>
</dbReference>
<dbReference type="GO" id="GO:0000978">
    <property type="term" value="F:RNA polymerase II cis-regulatory region sequence-specific DNA binding"/>
    <property type="evidence" value="ECO:0007669"/>
    <property type="project" value="TreeGrafter"/>
</dbReference>
<dbReference type="Gene3D" id="3.30.50.10">
    <property type="entry name" value="Erythroid Transcription Factor GATA-1, subunit A"/>
    <property type="match status" value="1"/>
</dbReference>
<dbReference type="Proteomes" id="UP000681967">
    <property type="component" value="Unassembled WGS sequence"/>
</dbReference>
<dbReference type="PANTHER" id="PTHR24082:SF283">
    <property type="entry name" value="NUCLEAR HORMONE RECEPTOR HR96"/>
    <property type="match status" value="1"/>
</dbReference>
<evidence type="ECO:0000313" key="12">
    <source>
        <dbReference type="Proteomes" id="UP000663855"/>
    </source>
</evidence>
<proteinExistence type="predicted"/>
<dbReference type="SUPFAM" id="SSF48508">
    <property type="entry name" value="Nuclear receptor ligand-binding domain"/>
    <property type="match status" value="1"/>
</dbReference>
<dbReference type="Gene3D" id="1.10.565.10">
    <property type="entry name" value="Retinoid X Receptor"/>
    <property type="match status" value="1"/>
</dbReference>
<evidence type="ECO:0000259" key="9">
    <source>
        <dbReference type="PROSITE" id="PS51030"/>
    </source>
</evidence>
<keyword evidence="2" id="KW-0863">Zinc-finger</keyword>
<keyword evidence="8" id="KW-0539">Nucleus</keyword>
<evidence type="ECO:0000313" key="10">
    <source>
        <dbReference type="EMBL" id="CAF1026617.1"/>
    </source>
</evidence>
<dbReference type="InterPro" id="IPR035500">
    <property type="entry name" value="NHR-like_dom_sf"/>
</dbReference>
<dbReference type="AlphaFoldDB" id="A0A814IQD4"/>
<reference evidence="10" key="1">
    <citation type="submission" date="2021-02" db="EMBL/GenBank/DDBJ databases">
        <authorList>
            <person name="Nowell W R."/>
        </authorList>
    </citation>
    <scope>NUCLEOTIDE SEQUENCE</scope>
</reference>
<dbReference type="EMBL" id="CAJOBH010006154">
    <property type="protein sequence ID" value="CAF4046739.1"/>
    <property type="molecule type" value="Genomic_DNA"/>
</dbReference>
<keyword evidence="5" id="KW-0238">DNA-binding</keyword>
<evidence type="ECO:0000256" key="8">
    <source>
        <dbReference type="ARBA" id="ARBA00023242"/>
    </source>
</evidence>
<evidence type="ECO:0000256" key="5">
    <source>
        <dbReference type="ARBA" id="ARBA00023125"/>
    </source>
</evidence>
<evidence type="ECO:0000256" key="1">
    <source>
        <dbReference type="ARBA" id="ARBA00022723"/>
    </source>
</evidence>
<sequence>MSTDTSKKVYHSKHRSWWPKHECIICGSTAIGINFGAPTCAPCKAFFRRNARRKEILQMPCPFQDTPTSNVTNSDNNATTDYCSQIRYCSSCRLRRCFDMGMKEDLVRTDEENERYRQLVQANRRRREQVTPQDRPENVSTIPKPIVKKSDLFEVDWAHLSNVVYAYETYCLKNYIQKRTNMFTAQMQIPEDSNVKINYHASTTVNNITSFRTFLSSIPPVQTLSPSERTFLCKHNIRPLILLNLHELEQLCYSEPWQLTCDNLSAEYICGTNLFPEFVKTKTRAEQTLITDPIVTRLWLLTLFFSTPLHCYYPTTLPEISKDRRQTIVHIQHSYAILLWKYLCYRHGDMEAIRIFSNLISVTLRMQRISQAVNAEIRTRNDLAELNAAFNRAVVIESDNPE</sequence>
<dbReference type="GO" id="GO:0000122">
    <property type="term" value="P:negative regulation of transcription by RNA polymerase II"/>
    <property type="evidence" value="ECO:0007669"/>
    <property type="project" value="TreeGrafter"/>
</dbReference>
<keyword evidence="3" id="KW-0862">Zinc</keyword>
<dbReference type="GO" id="GO:0030154">
    <property type="term" value="P:cell differentiation"/>
    <property type="evidence" value="ECO:0007669"/>
    <property type="project" value="TreeGrafter"/>
</dbReference>
<dbReference type="EMBL" id="CAJNOV010000528">
    <property type="protein sequence ID" value="CAF1026617.1"/>
    <property type="molecule type" value="Genomic_DNA"/>
</dbReference>
<feature type="domain" description="Nuclear receptor" evidence="9">
    <location>
        <begin position="20"/>
        <end position="109"/>
    </location>
</feature>
<keyword evidence="4" id="KW-0805">Transcription regulation</keyword>
<dbReference type="SUPFAM" id="SSF57716">
    <property type="entry name" value="Glucocorticoid receptor-like (DNA-binding domain)"/>
    <property type="match status" value="1"/>
</dbReference>